<name>A0A0H2RAI7_9AGAM</name>
<keyword evidence="2" id="KW-1185">Reference proteome</keyword>
<dbReference type="EMBL" id="KQ086075">
    <property type="protein sequence ID" value="KLO08839.1"/>
    <property type="molecule type" value="Genomic_DNA"/>
</dbReference>
<accession>A0A0H2RAI7</accession>
<protein>
    <submittedName>
        <fullName evidence="1">Uncharacterized protein</fullName>
    </submittedName>
</protein>
<organism evidence="1 2">
    <name type="scientific">Schizopora paradoxa</name>
    <dbReference type="NCBI Taxonomy" id="27342"/>
    <lineage>
        <taxon>Eukaryota</taxon>
        <taxon>Fungi</taxon>
        <taxon>Dikarya</taxon>
        <taxon>Basidiomycota</taxon>
        <taxon>Agaricomycotina</taxon>
        <taxon>Agaricomycetes</taxon>
        <taxon>Hymenochaetales</taxon>
        <taxon>Schizoporaceae</taxon>
        <taxon>Schizopora</taxon>
    </lineage>
</organism>
<sequence length="183" mass="20852">MSIPVIRMKSNIHPEAHRGRFDPIVISELCSPKSAMSQTRCIRLQRSELLSEPVSRVADGGRVLFRAVSPSSETKQVTQSHQLLLNHKALRLRRILRGRRRWRSSRIRHRKSVDSTLRRGSPSACAVRRPLSNLEACHRLANELAGHLTTRISIYADYLKASRILLASLLRRGRAFGHRGRLN</sequence>
<dbReference type="AlphaFoldDB" id="A0A0H2RAI7"/>
<reference evidence="1 2" key="1">
    <citation type="submission" date="2015-04" db="EMBL/GenBank/DDBJ databases">
        <title>Complete genome sequence of Schizopora paradoxa KUC8140, a cosmopolitan wood degrader in East Asia.</title>
        <authorList>
            <consortium name="DOE Joint Genome Institute"/>
            <person name="Min B."/>
            <person name="Park H."/>
            <person name="Jang Y."/>
            <person name="Kim J.-J."/>
            <person name="Kim K.H."/>
            <person name="Pangilinan J."/>
            <person name="Lipzen A."/>
            <person name="Riley R."/>
            <person name="Grigoriev I.V."/>
            <person name="Spatafora J.W."/>
            <person name="Choi I.-G."/>
        </authorList>
    </citation>
    <scope>NUCLEOTIDE SEQUENCE [LARGE SCALE GENOMIC DNA]</scope>
    <source>
        <strain evidence="1 2">KUC8140</strain>
    </source>
</reference>
<evidence type="ECO:0000313" key="2">
    <source>
        <dbReference type="Proteomes" id="UP000053477"/>
    </source>
</evidence>
<evidence type="ECO:0000313" key="1">
    <source>
        <dbReference type="EMBL" id="KLO08839.1"/>
    </source>
</evidence>
<gene>
    <name evidence="1" type="ORF">SCHPADRAFT_592506</name>
</gene>
<proteinExistence type="predicted"/>
<dbReference type="Proteomes" id="UP000053477">
    <property type="component" value="Unassembled WGS sequence"/>
</dbReference>
<dbReference type="InParanoid" id="A0A0H2RAI7"/>